<keyword evidence="3 4" id="KW-1133">Transmembrane helix</keyword>
<dbReference type="Pfam" id="PF02600">
    <property type="entry name" value="DsbB"/>
    <property type="match status" value="1"/>
</dbReference>
<feature type="topological domain" description="Periplasmic" evidence="3">
    <location>
        <begin position="34"/>
        <end position="51"/>
    </location>
</feature>
<accession>A0A975UDX2</accession>
<evidence type="ECO:0000256" key="3">
    <source>
        <dbReference type="HAMAP-Rule" id="MF_00286"/>
    </source>
</evidence>
<reference evidence="5" key="1">
    <citation type="submission" date="2021-06" db="EMBL/GenBank/DDBJ databases">
        <title>Vibrio nov. sp., novel gut bacterium isolated from Yellow Sea oyster.</title>
        <authorList>
            <person name="Muhammad N."/>
            <person name="Nguyen T.H."/>
            <person name="Lee Y.-J."/>
            <person name="Ko J."/>
            <person name="Kim S.-G."/>
        </authorList>
    </citation>
    <scope>NUCLEOTIDE SEQUENCE</scope>
    <source>
        <strain evidence="5">OG9-811</strain>
    </source>
</reference>
<dbReference type="PANTHER" id="PTHR36570">
    <property type="entry name" value="DISULFIDE BOND FORMATION PROTEIN B"/>
    <property type="match status" value="1"/>
</dbReference>
<dbReference type="AlphaFoldDB" id="A0A975UDX2"/>
<evidence type="ECO:0000256" key="2">
    <source>
        <dbReference type="ARBA" id="ARBA00023284"/>
    </source>
</evidence>
<feature type="topological domain" description="Cytoplasmic" evidence="3">
    <location>
        <begin position="1"/>
        <end position="16"/>
    </location>
</feature>
<keyword evidence="3 4" id="KW-0812">Transmembrane</keyword>
<keyword evidence="3" id="KW-0813">Transport</keyword>
<keyword evidence="3 4" id="KW-0472">Membrane</keyword>
<feature type="transmembrane region" description="Helical" evidence="4">
    <location>
        <begin position="47"/>
        <end position="67"/>
    </location>
</feature>
<keyword evidence="1 3" id="KW-0249">Electron transport</keyword>
<dbReference type="Proteomes" id="UP000694232">
    <property type="component" value="Chromosome 1"/>
</dbReference>
<dbReference type="HAMAP" id="MF_00286">
    <property type="entry name" value="DsbB"/>
    <property type="match status" value="1"/>
</dbReference>
<keyword evidence="3 5" id="KW-0560">Oxidoreductase</keyword>
<name>A0A975UDX2_9VIBR</name>
<gene>
    <name evidence="3 5" type="primary">dsbB</name>
    <name evidence="5" type="ORF">KNV97_12985</name>
</gene>
<keyword evidence="3" id="KW-1015">Disulfide bond</keyword>
<sequence>MNILSSLKTFSETRLAWLLLLLFVVFFEACALFFQHVMMLAPCVMCIYERIAMLGIGAAALIGLVAPQNPAIRWIGLAVWGGSAYSGLKLALQHVDYQFNPSPFKTCDLFVTFPDWAPLNQWAPWMFEAYGDCSKVVWQFLSLSMPQWLVIIFAANLAAVALFIVVQYAKPKR</sequence>
<dbReference type="RefSeq" id="WP_218563298.1">
    <property type="nucleotide sequence ID" value="NZ_CP076643.1"/>
</dbReference>
<evidence type="ECO:0000256" key="4">
    <source>
        <dbReference type="SAM" id="Phobius"/>
    </source>
</evidence>
<dbReference type="InterPro" id="IPR022920">
    <property type="entry name" value="Disulphide_bond_form_DsbB"/>
</dbReference>
<dbReference type="InterPro" id="IPR050183">
    <property type="entry name" value="DsbB"/>
</dbReference>
<feature type="transmembrane region" description="Helical" evidence="4">
    <location>
        <begin position="148"/>
        <end position="169"/>
    </location>
</feature>
<keyword evidence="3" id="KW-0143">Chaperone</keyword>
<dbReference type="InterPro" id="IPR003752">
    <property type="entry name" value="DiS_bond_form_DsbB/BdbC"/>
</dbReference>
<dbReference type="PANTHER" id="PTHR36570:SF2">
    <property type="entry name" value="DISULFIDE BOND FORMATION PROTEIN B"/>
    <property type="match status" value="1"/>
</dbReference>
<proteinExistence type="inferred from homology"/>
<dbReference type="EMBL" id="CP076643">
    <property type="protein sequence ID" value="QXO19107.1"/>
    <property type="molecule type" value="Genomic_DNA"/>
</dbReference>
<keyword evidence="6" id="KW-1185">Reference proteome</keyword>
<dbReference type="GO" id="GO:0006457">
    <property type="term" value="P:protein folding"/>
    <property type="evidence" value="ECO:0007669"/>
    <property type="project" value="InterPro"/>
</dbReference>
<dbReference type="KEGG" id="vos:KNV97_12985"/>
<dbReference type="GO" id="GO:0009055">
    <property type="term" value="F:electron transfer activity"/>
    <property type="evidence" value="ECO:0007669"/>
    <property type="project" value="UniProtKB-UniRule"/>
</dbReference>
<comment type="caution">
    <text evidence="3">Lacks conserved residue(s) required for the propagation of feature annotation.</text>
</comment>
<keyword evidence="3" id="KW-1003">Cell membrane</keyword>
<feature type="topological domain" description="Cytoplasmic" evidence="3">
    <location>
        <begin position="167"/>
        <end position="173"/>
    </location>
</feature>
<feature type="topological domain" description="Periplasmic" evidence="3">
    <location>
        <begin position="93"/>
        <end position="147"/>
    </location>
</feature>
<dbReference type="GO" id="GO:0015035">
    <property type="term" value="F:protein-disulfide reductase activity"/>
    <property type="evidence" value="ECO:0007669"/>
    <property type="project" value="UniProtKB-UniRule"/>
</dbReference>
<feature type="disulfide bond" description="Redox-active" evidence="3">
    <location>
        <begin position="43"/>
        <end position="46"/>
    </location>
</feature>
<comment type="subcellular location">
    <subcellularLocation>
        <location evidence="3">Cell membrane</location>
        <topology evidence="3">Multi-pass membrane protein</topology>
    </subcellularLocation>
</comment>
<comment type="function">
    <text evidence="3">Required for disulfide bond formation in some periplasmic proteins. Acts by oxidizing the DsbA protein.</text>
</comment>
<evidence type="ECO:0000256" key="1">
    <source>
        <dbReference type="ARBA" id="ARBA00022982"/>
    </source>
</evidence>
<evidence type="ECO:0000313" key="6">
    <source>
        <dbReference type="Proteomes" id="UP000694232"/>
    </source>
</evidence>
<organism evidence="5 6">
    <name type="scientific">Vibrio ostreae</name>
    <dbReference type="NCBI Taxonomy" id="2841925"/>
    <lineage>
        <taxon>Bacteria</taxon>
        <taxon>Pseudomonadati</taxon>
        <taxon>Pseudomonadota</taxon>
        <taxon>Gammaproteobacteria</taxon>
        <taxon>Vibrionales</taxon>
        <taxon>Vibrionaceae</taxon>
        <taxon>Vibrio</taxon>
    </lineage>
</organism>
<evidence type="ECO:0000313" key="5">
    <source>
        <dbReference type="EMBL" id="QXO19107.1"/>
    </source>
</evidence>
<keyword evidence="2 3" id="KW-0676">Redox-active center</keyword>
<dbReference type="GO" id="GO:0005886">
    <property type="term" value="C:plasma membrane"/>
    <property type="evidence" value="ECO:0007669"/>
    <property type="project" value="UniProtKB-SubCell"/>
</dbReference>
<feature type="disulfide bond" description="Redox-active" evidence="3">
    <location>
        <begin position="107"/>
        <end position="133"/>
    </location>
</feature>
<protein>
    <recommendedName>
        <fullName evidence="3">Disulfide bond formation protein B</fullName>
    </recommendedName>
    <alternativeName>
        <fullName evidence="3">Disulfide oxidoreductase</fullName>
    </alternativeName>
</protein>
<comment type="similarity">
    <text evidence="3">Belongs to the DsbB family.</text>
</comment>
<dbReference type="NCBIfam" id="NF002485">
    <property type="entry name" value="PRK01749.1"/>
    <property type="match status" value="1"/>
</dbReference>